<protein>
    <recommendedName>
        <fullName evidence="1">Metallo-beta-lactamase domain-containing protein</fullName>
    </recommendedName>
</protein>
<name>A0A1J4S9K5_9BACT</name>
<dbReference type="Gene3D" id="3.60.15.10">
    <property type="entry name" value="Ribonuclease Z/Hydroxyacylglutathione hydrolase-like"/>
    <property type="match status" value="1"/>
</dbReference>
<accession>A0A1J4S9K5</accession>
<dbReference type="InterPro" id="IPR036866">
    <property type="entry name" value="RibonucZ/Hydroxyglut_hydro"/>
</dbReference>
<dbReference type="CDD" id="cd07715">
    <property type="entry name" value="TaR3-like_MBL-fold"/>
    <property type="match status" value="1"/>
</dbReference>
<dbReference type="InterPro" id="IPR001279">
    <property type="entry name" value="Metallo-B-lactamas"/>
</dbReference>
<dbReference type="EMBL" id="MNUO01000111">
    <property type="protein sequence ID" value="OIN96121.1"/>
    <property type="molecule type" value="Genomic_DNA"/>
</dbReference>
<gene>
    <name evidence="2" type="ORF">AUJ66_07330</name>
</gene>
<dbReference type="PANTHER" id="PTHR42663">
    <property type="entry name" value="HYDROLASE C777.06C-RELATED-RELATED"/>
    <property type="match status" value="1"/>
</dbReference>
<evidence type="ECO:0000259" key="1">
    <source>
        <dbReference type="Pfam" id="PF12706"/>
    </source>
</evidence>
<evidence type="ECO:0000313" key="3">
    <source>
        <dbReference type="Proteomes" id="UP000182278"/>
    </source>
</evidence>
<dbReference type="PANTHER" id="PTHR42663:SF4">
    <property type="entry name" value="SLL1036 PROTEIN"/>
    <property type="match status" value="1"/>
</dbReference>
<reference evidence="2 3" key="1">
    <citation type="journal article" date="2016" name="Environ. Microbiol.">
        <title>Genomic resolution of a cold subsurface aquifer community provides metabolic insights for novel microbes adapted to high CO concentrations.</title>
        <authorList>
            <person name="Probst A.J."/>
            <person name="Castelle C.J."/>
            <person name="Singh A."/>
            <person name="Brown C.T."/>
            <person name="Anantharaman K."/>
            <person name="Sharon I."/>
            <person name="Hug L.A."/>
            <person name="Burstein D."/>
            <person name="Emerson J.B."/>
            <person name="Thomas B.C."/>
            <person name="Banfield J.F."/>
        </authorList>
    </citation>
    <scope>NUCLEOTIDE SEQUENCE [LARGE SCALE GENOMIC DNA]</scope>
    <source>
        <strain evidence="2">CG1_02_38_46</strain>
    </source>
</reference>
<dbReference type="AlphaFoldDB" id="A0A1J4S9K5"/>
<dbReference type="Pfam" id="PF12706">
    <property type="entry name" value="Lactamase_B_2"/>
    <property type="match status" value="1"/>
</dbReference>
<dbReference type="Proteomes" id="UP000182278">
    <property type="component" value="Unassembled WGS sequence"/>
</dbReference>
<feature type="domain" description="Metallo-beta-lactamase" evidence="1">
    <location>
        <begin position="38"/>
        <end position="237"/>
    </location>
</feature>
<dbReference type="STRING" id="1817893.AUJ66_07330"/>
<comment type="caution">
    <text evidence="2">The sequence shown here is derived from an EMBL/GenBank/DDBJ whole genome shotgun (WGS) entry which is preliminary data.</text>
</comment>
<proteinExistence type="predicted"/>
<organism evidence="2 3">
    <name type="scientific">Candidatus Desantisbacteria bacterium CG1_02_38_46</name>
    <dbReference type="NCBI Taxonomy" id="1817893"/>
    <lineage>
        <taxon>Bacteria</taxon>
        <taxon>Candidatus Desantisiibacteriota</taxon>
    </lineage>
</organism>
<sequence length="277" mass="32359">MKIKFWGCRGSIPVPDSRMMKYGGNTTCVEVIFENRIFIIDAGTGIRKLGDSLIKRKVSNIDMFITHSHWDHILGFPFFKPIYSGNTLINIFGRTSSYKRLKDIFTSQMSYEYFPVSFSELKSKINFTELSRQQYDFDGHIIKIIQTNHPIFAMGIRIEKGDKSFVFITDNELGLENPRTSRGEFIAFCKNATYLIHDAQFTEEEYKTRQGWGHSTFMQAIMLADDSDIKNLGFFHHDPDRKDDELEEIEAKYKKLCESKRYRFNLFAVRELKSIVI</sequence>
<evidence type="ECO:0000313" key="2">
    <source>
        <dbReference type="EMBL" id="OIN96121.1"/>
    </source>
</evidence>
<dbReference type="SUPFAM" id="SSF56281">
    <property type="entry name" value="Metallo-hydrolase/oxidoreductase"/>
    <property type="match status" value="1"/>
</dbReference>